<dbReference type="AlphaFoldDB" id="A0A1Y6CLF8"/>
<keyword evidence="2" id="KW-1185">Reference proteome</keyword>
<dbReference type="RefSeq" id="WP_132324281.1">
    <property type="nucleotide sequence ID" value="NZ_FWZT01000026.1"/>
</dbReference>
<dbReference type="Proteomes" id="UP000192907">
    <property type="component" value="Unassembled WGS sequence"/>
</dbReference>
<evidence type="ECO:0000313" key="1">
    <source>
        <dbReference type="EMBL" id="SMF71126.1"/>
    </source>
</evidence>
<dbReference type="EMBL" id="FWZT01000026">
    <property type="protein sequence ID" value="SMF71126.1"/>
    <property type="molecule type" value="Genomic_DNA"/>
</dbReference>
<evidence type="ECO:0000313" key="2">
    <source>
        <dbReference type="Proteomes" id="UP000192907"/>
    </source>
</evidence>
<proteinExistence type="predicted"/>
<dbReference type="STRING" id="1513793.SAMN06296036_12634"/>
<organism evidence="1 2">
    <name type="scientific">Pseudobacteriovorax antillogorgiicola</name>
    <dbReference type="NCBI Taxonomy" id="1513793"/>
    <lineage>
        <taxon>Bacteria</taxon>
        <taxon>Pseudomonadati</taxon>
        <taxon>Bdellovibrionota</taxon>
        <taxon>Oligoflexia</taxon>
        <taxon>Oligoflexales</taxon>
        <taxon>Pseudobacteriovoracaceae</taxon>
        <taxon>Pseudobacteriovorax</taxon>
    </lineage>
</organism>
<protein>
    <submittedName>
        <fullName evidence="1">Uncharacterized protein</fullName>
    </submittedName>
</protein>
<name>A0A1Y6CLF8_9BACT</name>
<reference evidence="2" key="1">
    <citation type="submission" date="2017-04" db="EMBL/GenBank/DDBJ databases">
        <authorList>
            <person name="Varghese N."/>
            <person name="Submissions S."/>
        </authorList>
    </citation>
    <scope>NUCLEOTIDE SEQUENCE [LARGE SCALE GENOMIC DNA]</scope>
    <source>
        <strain evidence="2">RKEM611</strain>
    </source>
</reference>
<accession>A0A1Y6CLF8</accession>
<gene>
    <name evidence="1" type="ORF">SAMN06296036_12634</name>
</gene>
<sequence length="203" mass="23048">MMYLAGAIILAFFMSYPTTQSFRESRSSDETQWLDCESSVLDGRKLNAGSAYGGDSESEYDTDDVLIHCRKPIILGPQNAGVDRQIQDRLTSEVTRIVDELERQSLRASQSIVVHSYLGSVPLSRKVSSAIKSELAHRKFRVLEHEPQPLLFVGKQRLADIKKMCRQGTLKEKNEVRLFAIKLDNLDQRLQASLCVEAKWIQF</sequence>